<reference evidence="1 2" key="1">
    <citation type="submission" date="2014-07" db="EMBL/GenBank/DDBJ databases">
        <title>Draft genome sequence of Thalassospira tepidiphila 1-1B.</title>
        <authorList>
            <person name="Lai Q."/>
            <person name="Shao Z."/>
        </authorList>
    </citation>
    <scope>NUCLEOTIDE SEQUENCE [LARGE SCALE GENOMIC DNA]</scope>
    <source>
        <strain evidence="1 2">MCCC 1A03514</strain>
    </source>
</reference>
<accession>A0A853KYQ0</accession>
<evidence type="ECO:0000313" key="1">
    <source>
        <dbReference type="EMBL" id="OAZ08915.1"/>
    </source>
</evidence>
<proteinExistence type="predicted"/>
<evidence type="ECO:0000313" key="2">
    <source>
        <dbReference type="Proteomes" id="UP000094009"/>
    </source>
</evidence>
<comment type="caution">
    <text evidence="1">The sequence shown here is derived from an EMBL/GenBank/DDBJ whole genome shotgun (WGS) entry which is preliminary data.</text>
</comment>
<name>A0A853KYQ0_9PROT</name>
<protein>
    <submittedName>
        <fullName evidence="1">Uncharacterized protein</fullName>
    </submittedName>
</protein>
<gene>
    <name evidence="1" type="ORF">TH4_16290</name>
</gene>
<organism evidence="1 2">
    <name type="scientific">Thalassospira tepidiphila MCCC 1A03514</name>
    <dbReference type="NCBI Taxonomy" id="1177930"/>
    <lineage>
        <taxon>Bacteria</taxon>
        <taxon>Pseudomonadati</taxon>
        <taxon>Pseudomonadota</taxon>
        <taxon>Alphaproteobacteria</taxon>
        <taxon>Rhodospirillales</taxon>
        <taxon>Thalassospiraceae</taxon>
        <taxon>Thalassospira</taxon>
    </lineage>
</organism>
<sequence>MIPASGQSAARRFALIDRWGIILRSRQRPGKGFMRLINVDKVQGNVPEGGFHRLCQKRRFWF</sequence>
<dbReference type="Proteomes" id="UP000094009">
    <property type="component" value="Unassembled WGS sequence"/>
</dbReference>
<dbReference type="EMBL" id="JPVZ01000007">
    <property type="protein sequence ID" value="OAZ08915.1"/>
    <property type="molecule type" value="Genomic_DNA"/>
</dbReference>
<dbReference type="AlphaFoldDB" id="A0A853KYQ0"/>